<keyword evidence="2" id="KW-0378">Hydrolase</keyword>
<keyword evidence="1" id="KW-0547">Nucleotide-binding</keyword>
<evidence type="ECO:0000256" key="3">
    <source>
        <dbReference type="ARBA" id="ARBA00023186"/>
    </source>
</evidence>
<comment type="catalytic activity">
    <reaction evidence="5">
        <text>GTP + H2O = GDP + phosphate + H(+)</text>
        <dbReference type="Rhea" id="RHEA:19669"/>
        <dbReference type="ChEBI" id="CHEBI:15377"/>
        <dbReference type="ChEBI" id="CHEBI:15378"/>
        <dbReference type="ChEBI" id="CHEBI:37565"/>
        <dbReference type="ChEBI" id="CHEBI:43474"/>
        <dbReference type="ChEBI" id="CHEBI:58189"/>
    </reaction>
    <physiologicalReaction direction="left-to-right" evidence="5">
        <dbReference type="Rhea" id="RHEA:19670"/>
    </physiologicalReaction>
</comment>
<dbReference type="InterPro" id="IPR011629">
    <property type="entry name" value="CobW-like_C"/>
</dbReference>
<dbReference type="InterPro" id="IPR036627">
    <property type="entry name" value="CobW-likC_sf"/>
</dbReference>
<accession>A0AAV8PQZ2</accession>
<name>A0AAV8PQZ2_ENSVE</name>
<dbReference type="SUPFAM" id="SSF52540">
    <property type="entry name" value="P-loop containing nucleoside triphosphate hydrolases"/>
    <property type="match status" value="1"/>
</dbReference>
<feature type="compositionally biased region" description="Polar residues" evidence="6">
    <location>
        <begin position="257"/>
        <end position="280"/>
    </location>
</feature>
<dbReference type="Gene3D" id="3.90.1150.10">
    <property type="entry name" value="Aspartate Aminotransferase, domain 1"/>
    <property type="match status" value="1"/>
</dbReference>
<dbReference type="GO" id="GO:0016787">
    <property type="term" value="F:hydrolase activity"/>
    <property type="evidence" value="ECO:0007669"/>
    <property type="project" value="UniProtKB-KW"/>
</dbReference>
<dbReference type="PANTHER" id="PTHR13748:SF59">
    <property type="entry name" value="COBW C-TERMINAL DOMAIN-CONTAINING PROTEIN"/>
    <property type="match status" value="1"/>
</dbReference>
<feature type="region of interest" description="Disordered" evidence="6">
    <location>
        <begin position="257"/>
        <end position="283"/>
    </location>
</feature>
<protein>
    <recommendedName>
        <fullName evidence="7">CobW C-terminal domain-containing protein</fullName>
    </recommendedName>
</protein>
<evidence type="ECO:0000256" key="4">
    <source>
        <dbReference type="ARBA" id="ARBA00034320"/>
    </source>
</evidence>
<dbReference type="EMBL" id="JAQQAF010000009">
    <property type="protein sequence ID" value="KAJ8457822.1"/>
    <property type="molecule type" value="Genomic_DNA"/>
</dbReference>
<feature type="domain" description="CobW C-terminal" evidence="7">
    <location>
        <begin position="291"/>
        <end position="385"/>
    </location>
</feature>
<gene>
    <name evidence="8" type="ORF">OPV22_030748</name>
</gene>
<dbReference type="CDD" id="cd03112">
    <property type="entry name" value="CobW-like"/>
    <property type="match status" value="1"/>
</dbReference>
<comment type="similarity">
    <text evidence="4">Belongs to the SIMIBI class G3E GTPase family. ZNG1 subfamily.</text>
</comment>
<dbReference type="InterPro" id="IPR003495">
    <property type="entry name" value="CobW/HypB/UreG_nucleotide-bd"/>
</dbReference>
<evidence type="ECO:0000259" key="7">
    <source>
        <dbReference type="SMART" id="SM00833"/>
    </source>
</evidence>
<dbReference type="InterPro" id="IPR051316">
    <property type="entry name" value="Zinc-reg_GTPase_activator"/>
</dbReference>
<evidence type="ECO:0000313" key="9">
    <source>
        <dbReference type="Proteomes" id="UP001222027"/>
    </source>
</evidence>
<evidence type="ECO:0000256" key="1">
    <source>
        <dbReference type="ARBA" id="ARBA00022741"/>
    </source>
</evidence>
<proteinExistence type="inferred from homology"/>
<dbReference type="Pfam" id="PF02492">
    <property type="entry name" value="cobW"/>
    <property type="match status" value="1"/>
</dbReference>
<evidence type="ECO:0000256" key="6">
    <source>
        <dbReference type="SAM" id="MobiDB-lite"/>
    </source>
</evidence>
<dbReference type="GO" id="GO:0000166">
    <property type="term" value="F:nucleotide binding"/>
    <property type="evidence" value="ECO:0007669"/>
    <property type="project" value="UniProtKB-KW"/>
</dbReference>
<keyword evidence="9" id="KW-1185">Reference proteome</keyword>
<dbReference type="Gene3D" id="3.30.1220.10">
    <property type="entry name" value="CobW-like, C-terminal domain"/>
    <property type="match status" value="1"/>
</dbReference>
<dbReference type="InterPro" id="IPR015422">
    <property type="entry name" value="PyrdxlP-dep_Trfase_small"/>
</dbReference>
<organism evidence="8 9">
    <name type="scientific">Ensete ventricosum</name>
    <name type="common">Abyssinian banana</name>
    <name type="synonym">Musa ensete</name>
    <dbReference type="NCBI Taxonomy" id="4639"/>
    <lineage>
        <taxon>Eukaryota</taxon>
        <taxon>Viridiplantae</taxon>
        <taxon>Streptophyta</taxon>
        <taxon>Embryophyta</taxon>
        <taxon>Tracheophyta</taxon>
        <taxon>Spermatophyta</taxon>
        <taxon>Magnoliopsida</taxon>
        <taxon>Liliopsida</taxon>
        <taxon>Zingiberales</taxon>
        <taxon>Musaceae</taxon>
        <taxon>Ensete</taxon>
    </lineage>
</organism>
<dbReference type="Proteomes" id="UP001222027">
    <property type="component" value="Unassembled WGS sequence"/>
</dbReference>
<dbReference type="Gene3D" id="3.40.50.300">
    <property type="entry name" value="P-loop containing nucleotide triphosphate hydrolases"/>
    <property type="match status" value="1"/>
</dbReference>
<dbReference type="AlphaFoldDB" id="A0AAV8PQZ2"/>
<evidence type="ECO:0000256" key="5">
    <source>
        <dbReference type="ARBA" id="ARBA00049117"/>
    </source>
</evidence>
<dbReference type="SMART" id="SM00833">
    <property type="entry name" value="CobW_C"/>
    <property type="match status" value="1"/>
</dbReference>
<dbReference type="InterPro" id="IPR027417">
    <property type="entry name" value="P-loop_NTPase"/>
</dbReference>
<dbReference type="SUPFAM" id="SSF90002">
    <property type="entry name" value="Hypothetical protein YjiA, C-terminal domain"/>
    <property type="match status" value="1"/>
</dbReference>
<comment type="caution">
    <text evidence="8">The sequence shown here is derived from an EMBL/GenBank/DDBJ whole genome shotgun (WGS) entry which is preliminary data.</text>
</comment>
<sequence>MEGNEMSAAFENRVFNRRAGLGGGRMGCTLITGFLGSGKTTLLKHLLDHRGDLRIAVLVNEFADSDVDSLLLDSARLNRAFNLSTVSLTHGCACCEISGPFRESLQRIVDSKHNFDCLLIETSGLARPDKFVAELKEVGIQLDLVVAVVDAESLDKIIKFDIVRKQLEHVDIVLLNKCDLATLSQISNLEDILEELTAGAKVVRSQFCKVPVNLIIDCSKLQALNIEKNHESMPGVLSHESLPKMVFRRYIHDNSPVQFSSSGHTSNQPSVGGDGSSTDDLQPGFPHGESFSSATFEAEVPLSLVVFQSKVLKSMRCASSLIRAKGIIWFAEDRESRFVFQWSGLKRVEAISGRPWESSPKSCIVLIGTDNSELQTIISQLSASANSHSEVSSEFGSLREHARSFALMVASDDRFKEPSLNKTPLVIFGLKGSPLRGVKESQLSGALMHVVNGKGNIFLTATTFGEDYNLQILLDEKSTVNEAWSEIRSATSIVVSKVCKNFCPCRSDLTAHNTEKRCVIGANERSIIFSQI</sequence>
<reference evidence="8 9" key="1">
    <citation type="submission" date="2022-12" db="EMBL/GenBank/DDBJ databases">
        <title>Chromosome-scale assembly of the Ensete ventricosum genome.</title>
        <authorList>
            <person name="Dussert Y."/>
            <person name="Stocks J."/>
            <person name="Wendawek A."/>
            <person name="Woldeyes F."/>
            <person name="Nichols R.A."/>
            <person name="Borrell J.S."/>
        </authorList>
    </citation>
    <scope>NUCLEOTIDE SEQUENCE [LARGE SCALE GENOMIC DNA]</scope>
    <source>
        <strain evidence="9">cv. Maze</strain>
        <tissue evidence="8">Seeds</tissue>
    </source>
</reference>
<dbReference type="PANTHER" id="PTHR13748">
    <property type="entry name" value="COBW-RELATED"/>
    <property type="match status" value="1"/>
</dbReference>
<keyword evidence="3" id="KW-0143">Chaperone</keyword>
<dbReference type="Pfam" id="PF07683">
    <property type="entry name" value="CobW_C"/>
    <property type="match status" value="1"/>
</dbReference>
<evidence type="ECO:0000313" key="8">
    <source>
        <dbReference type="EMBL" id="KAJ8457822.1"/>
    </source>
</evidence>
<evidence type="ECO:0000256" key="2">
    <source>
        <dbReference type="ARBA" id="ARBA00022801"/>
    </source>
</evidence>